<protein>
    <submittedName>
        <fullName evidence="2">Uncharacterized protein</fullName>
    </submittedName>
</protein>
<evidence type="ECO:0000256" key="1">
    <source>
        <dbReference type="SAM" id="Phobius"/>
    </source>
</evidence>
<accession>A0A6C0F8L6</accession>
<evidence type="ECO:0000313" key="2">
    <source>
        <dbReference type="EMBL" id="QHT35505.1"/>
    </source>
</evidence>
<dbReference type="AlphaFoldDB" id="A0A6C0F8L6"/>
<feature type="transmembrane region" description="Helical" evidence="1">
    <location>
        <begin position="17"/>
        <end position="37"/>
    </location>
</feature>
<keyword evidence="1" id="KW-0812">Transmembrane</keyword>
<name>A0A6C0F8L6_9ZZZZ</name>
<dbReference type="EMBL" id="MN739022">
    <property type="protein sequence ID" value="QHT35505.1"/>
    <property type="molecule type" value="Genomic_DNA"/>
</dbReference>
<proteinExistence type="predicted"/>
<sequence>MRAEPHPDLGLGFGHGVWVEVLVVLVVSLGVADAAAVDPRRVVWAPKLAVGSAITAQDAWHFCS</sequence>
<keyword evidence="1" id="KW-1133">Transmembrane helix</keyword>
<organism evidence="2">
    <name type="scientific">viral metagenome</name>
    <dbReference type="NCBI Taxonomy" id="1070528"/>
    <lineage>
        <taxon>unclassified sequences</taxon>
        <taxon>metagenomes</taxon>
        <taxon>organismal metagenomes</taxon>
    </lineage>
</organism>
<reference evidence="2" key="1">
    <citation type="journal article" date="2020" name="Nature">
        <title>Giant virus diversity and host interactions through global metagenomics.</title>
        <authorList>
            <person name="Schulz F."/>
            <person name="Roux S."/>
            <person name="Paez-Espino D."/>
            <person name="Jungbluth S."/>
            <person name="Walsh D.A."/>
            <person name="Denef V.J."/>
            <person name="McMahon K.D."/>
            <person name="Konstantinidis K.T."/>
            <person name="Eloe-Fadrosh E.A."/>
            <person name="Kyrpides N.C."/>
            <person name="Woyke T."/>
        </authorList>
    </citation>
    <scope>NUCLEOTIDE SEQUENCE</scope>
    <source>
        <strain evidence="2">GVMAG-M-3300009180-45</strain>
    </source>
</reference>
<keyword evidence="1" id="KW-0472">Membrane</keyword>